<dbReference type="PANTHER" id="PTHR14969">
    <property type="entry name" value="SPHINGOSINE-1-PHOSPHATE PHOSPHOHYDROLASE"/>
    <property type="match status" value="1"/>
</dbReference>
<gene>
    <name evidence="3" type="ORF">Vafri_17709</name>
</gene>
<dbReference type="GO" id="GO:0042392">
    <property type="term" value="F:sphingosine-1-phosphate phosphatase activity"/>
    <property type="evidence" value="ECO:0007669"/>
    <property type="project" value="TreeGrafter"/>
</dbReference>
<evidence type="ECO:0000259" key="2">
    <source>
        <dbReference type="Pfam" id="PF01569"/>
    </source>
</evidence>
<evidence type="ECO:0000313" key="4">
    <source>
        <dbReference type="Proteomes" id="UP000747399"/>
    </source>
</evidence>
<name>A0A8J4FAE6_9CHLO</name>
<sequence length="589" mass="62357">MSPILDNALALPGAALFGVCLLAKVITPVVRRSVGRRVYNIAYRQHEGVARLQKHLRHPLLDVLTKFTALTVSVEFYLVSLPPLMWLAGQHGIVAGLAMCQCMALSTYMTCVLKDMLSSPRPYVFFRTSAATLSAPPDTAAATAATDAAITAGSLLKEAVATVHTAAAVNPSTPLNGVDTVANADPSAHLPVPAEAAEQRQLGKAYLVPPTQIVDRGVGGPTQVAVIEDAYRNEIEYGAPSMHTWCALVLPAYAGVLAHQLGALSTVQCVAVVAGAACWATWVALTRLYLGVHTPVDLLLGALGGSASLGLWRQLGLAQMAALGATVPATEEVPWASWLGFCKEQHHLALAAVGGLYVTALATYPVPESHTTSYEYAVIFLGAAYGGLVGYVANCSLISHLLQRPITFSDGAATVASGNISMGGPMVTTADALAAVAPDALRQPLAVILLGFVFVAAVKLLSKALLSELLPKLLDLVPLRLRLLWQPPVHPSGCVESKSKYRQHGYKKAEPEVTSAACGEAPATQVPPKLPCGESSDSRSVFMKTPSLPYDVDFLRKFLNYGITVYAVVEYQHVAALLLRGRSQWYPSQ</sequence>
<keyword evidence="4" id="KW-1185">Reference proteome</keyword>
<protein>
    <recommendedName>
        <fullName evidence="2">Phosphatidic acid phosphatase type 2/haloperoxidase domain-containing protein</fullName>
    </recommendedName>
</protein>
<proteinExistence type="predicted"/>
<dbReference type="SUPFAM" id="SSF48317">
    <property type="entry name" value="Acid phosphatase/Vanadium-dependent haloperoxidase"/>
    <property type="match status" value="1"/>
</dbReference>
<dbReference type="AlphaFoldDB" id="A0A8J4FAE6"/>
<dbReference type="PANTHER" id="PTHR14969:SF13">
    <property type="entry name" value="AT30094P"/>
    <property type="match status" value="1"/>
</dbReference>
<organism evidence="3 4">
    <name type="scientific">Volvox africanus</name>
    <dbReference type="NCBI Taxonomy" id="51714"/>
    <lineage>
        <taxon>Eukaryota</taxon>
        <taxon>Viridiplantae</taxon>
        <taxon>Chlorophyta</taxon>
        <taxon>core chlorophytes</taxon>
        <taxon>Chlorophyceae</taxon>
        <taxon>CS clade</taxon>
        <taxon>Chlamydomonadales</taxon>
        <taxon>Volvocaceae</taxon>
        <taxon>Volvox</taxon>
    </lineage>
</organism>
<feature type="transmembrane region" description="Helical" evidence="1">
    <location>
        <begin position="445"/>
        <end position="466"/>
    </location>
</feature>
<keyword evidence="1" id="KW-0812">Transmembrane</keyword>
<dbReference type="Pfam" id="PF01569">
    <property type="entry name" value="PAP2"/>
    <property type="match status" value="1"/>
</dbReference>
<dbReference type="Gene3D" id="1.20.144.10">
    <property type="entry name" value="Phosphatidic acid phosphatase type 2/haloperoxidase"/>
    <property type="match status" value="1"/>
</dbReference>
<dbReference type="EMBL" id="BNCO01000059">
    <property type="protein sequence ID" value="GIL63687.1"/>
    <property type="molecule type" value="Genomic_DNA"/>
</dbReference>
<accession>A0A8J4FAE6</accession>
<keyword evidence="1" id="KW-0472">Membrane</keyword>
<reference evidence="3" key="1">
    <citation type="journal article" date="2021" name="Proc. Natl. Acad. Sci. U.S.A.">
        <title>Three genomes in the algal genus Volvox reveal the fate of a haploid sex-determining region after a transition to homothallism.</title>
        <authorList>
            <person name="Yamamoto K."/>
            <person name="Hamaji T."/>
            <person name="Kawai-Toyooka H."/>
            <person name="Matsuzaki R."/>
            <person name="Takahashi F."/>
            <person name="Nishimura Y."/>
            <person name="Kawachi M."/>
            <person name="Noguchi H."/>
            <person name="Minakuchi Y."/>
            <person name="Umen J.G."/>
            <person name="Toyoda A."/>
            <person name="Nozaki H."/>
        </authorList>
    </citation>
    <scope>NUCLEOTIDE SEQUENCE</scope>
    <source>
        <strain evidence="3">NIES-3780</strain>
    </source>
</reference>
<evidence type="ECO:0000256" key="1">
    <source>
        <dbReference type="SAM" id="Phobius"/>
    </source>
</evidence>
<dbReference type="Proteomes" id="UP000747399">
    <property type="component" value="Unassembled WGS sequence"/>
</dbReference>
<keyword evidence="1" id="KW-1133">Transmembrane helix</keyword>
<feature type="transmembrane region" description="Helical" evidence="1">
    <location>
        <begin position="12"/>
        <end position="30"/>
    </location>
</feature>
<evidence type="ECO:0000313" key="3">
    <source>
        <dbReference type="EMBL" id="GIL63687.1"/>
    </source>
</evidence>
<dbReference type="InterPro" id="IPR000326">
    <property type="entry name" value="PAP2/HPO"/>
</dbReference>
<dbReference type="InterPro" id="IPR036938">
    <property type="entry name" value="PAP2/HPO_sf"/>
</dbReference>
<comment type="caution">
    <text evidence="3">The sequence shown here is derived from an EMBL/GenBank/DDBJ whole genome shotgun (WGS) entry which is preliminary data.</text>
</comment>
<feature type="transmembrane region" description="Helical" evidence="1">
    <location>
        <begin position="376"/>
        <end position="398"/>
    </location>
</feature>
<feature type="domain" description="Phosphatidic acid phosphatase type 2/haloperoxidase" evidence="2">
    <location>
        <begin position="97"/>
        <end position="313"/>
    </location>
</feature>
<feature type="transmembrane region" description="Helical" evidence="1">
    <location>
        <begin position="347"/>
        <end position="364"/>
    </location>
</feature>